<evidence type="ECO:0000313" key="2">
    <source>
        <dbReference type="Proteomes" id="UP000190648"/>
    </source>
</evidence>
<proteinExistence type="predicted"/>
<name>A0A1V4JMJ4_PATFA</name>
<protein>
    <submittedName>
        <fullName evidence="1">Uncharacterized protein</fullName>
    </submittedName>
</protein>
<sequence length="126" mass="13553">MPLIYGAKLRTKEDSEEGLPALSFGARCFSSCHQFFCYFCVNGLKAECSDDLSAVGLGSQASPCESILCSLSGRVTLCETNKDRAASPSTTLWRLAPATAQRYSSSVQALLMLLGDTVKQKLKICS</sequence>
<keyword evidence="2" id="KW-1185">Reference proteome</keyword>
<dbReference type="Proteomes" id="UP000190648">
    <property type="component" value="Unassembled WGS sequence"/>
</dbReference>
<evidence type="ECO:0000313" key="1">
    <source>
        <dbReference type="EMBL" id="OPJ73411.1"/>
    </source>
</evidence>
<dbReference type="EMBL" id="LSYS01006902">
    <property type="protein sequence ID" value="OPJ73411.1"/>
    <property type="molecule type" value="Genomic_DNA"/>
</dbReference>
<reference evidence="1 2" key="1">
    <citation type="submission" date="2016-02" db="EMBL/GenBank/DDBJ databases">
        <title>Band-tailed pigeon sequencing and assembly.</title>
        <authorList>
            <person name="Soares A.E."/>
            <person name="Novak B.J."/>
            <person name="Rice E.S."/>
            <person name="O'Connell B."/>
            <person name="Chang D."/>
            <person name="Weber S."/>
            <person name="Shapiro B."/>
        </authorList>
    </citation>
    <scope>NUCLEOTIDE SEQUENCE [LARGE SCALE GENOMIC DNA]</scope>
    <source>
        <strain evidence="1">BTP2013</strain>
        <tissue evidence="1">Blood</tissue>
    </source>
</reference>
<comment type="caution">
    <text evidence="1">The sequence shown here is derived from an EMBL/GenBank/DDBJ whole genome shotgun (WGS) entry which is preliminary data.</text>
</comment>
<organism evidence="1 2">
    <name type="scientific">Patagioenas fasciata monilis</name>
    <dbReference type="NCBI Taxonomy" id="372326"/>
    <lineage>
        <taxon>Eukaryota</taxon>
        <taxon>Metazoa</taxon>
        <taxon>Chordata</taxon>
        <taxon>Craniata</taxon>
        <taxon>Vertebrata</taxon>
        <taxon>Euteleostomi</taxon>
        <taxon>Archelosauria</taxon>
        <taxon>Archosauria</taxon>
        <taxon>Dinosauria</taxon>
        <taxon>Saurischia</taxon>
        <taxon>Theropoda</taxon>
        <taxon>Coelurosauria</taxon>
        <taxon>Aves</taxon>
        <taxon>Neognathae</taxon>
        <taxon>Neoaves</taxon>
        <taxon>Columbimorphae</taxon>
        <taxon>Columbiformes</taxon>
        <taxon>Columbidae</taxon>
        <taxon>Patagioenas</taxon>
    </lineage>
</organism>
<accession>A0A1V4JMJ4</accession>
<dbReference type="AlphaFoldDB" id="A0A1V4JMJ4"/>
<gene>
    <name evidence="1" type="ORF">AV530_005768</name>
</gene>